<dbReference type="Proteomes" id="UP000199137">
    <property type="component" value="Unassembled WGS sequence"/>
</dbReference>
<gene>
    <name evidence="1" type="ORF">SAMN05421854_109165</name>
</gene>
<proteinExistence type="predicted"/>
<evidence type="ECO:0000313" key="1">
    <source>
        <dbReference type="EMBL" id="SFQ17512.1"/>
    </source>
</evidence>
<dbReference type="EMBL" id="FOWC01000009">
    <property type="protein sequence ID" value="SFQ17512.1"/>
    <property type="molecule type" value="Genomic_DNA"/>
</dbReference>
<evidence type="ECO:0000313" key="2">
    <source>
        <dbReference type="Proteomes" id="UP000199137"/>
    </source>
</evidence>
<dbReference type="STRING" id="112413.SAMN05421854_109165"/>
<name>A0A1I5WCR4_9PSEU</name>
<dbReference type="AlphaFoldDB" id="A0A1I5WCR4"/>
<protein>
    <submittedName>
        <fullName evidence="1">Uncharacterized protein</fullName>
    </submittedName>
</protein>
<organism evidence="1 2">
    <name type="scientific">Amycolatopsis rubida</name>
    <dbReference type="NCBI Taxonomy" id="112413"/>
    <lineage>
        <taxon>Bacteria</taxon>
        <taxon>Bacillati</taxon>
        <taxon>Actinomycetota</taxon>
        <taxon>Actinomycetes</taxon>
        <taxon>Pseudonocardiales</taxon>
        <taxon>Pseudonocardiaceae</taxon>
        <taxon>Amycolatopsis</taxon>
    </lineage>
</organism>
<accession>A0A1I5WCR4</accession>
<sequence>MSEVRIEEIHEDTERQLFEALRLELPYHKDTNQIECTVTLAGTTPPATRHATH</sequence>
<reference evidence="2" key="1">
    <citation type="submission" date="2016-10" db="EMBL/GenBank/DDBJ databases">
        <authorList>
            <person name="Varghese N."/>
            <person name="Submissions S."/>
        </authorList>
    </citation>
    <scope>NUCLEOTIDE SEQUENCE [LARGE SCALE GENOMIC DNA]</scope>
    <source>
        <strain evidence="2">DSM 44637</strain>
    </source>
</reference>